<evidence type="ECO:0000313" key="2">
    <source>
        <dbReference type="EMBL" id="CAB5020056.1"/>
    </source>
</evidence>
<keyword evidence="1" id="KW-0812">Transmembrane</keyword>
<keyword evidence="1" id="KW-0472">Membrane</keyword>
<proteinExistence type="predicted"/>
<accession>A0A6J7QT81</accession>
<dbReference type="AlphaFoldDB" id="A0A6J7QT81"/>
<reference evidence="2" key="1">
    <citation type="submission" date="2020-05" db="EMBL/GenBank/DDBJ databases">
        <authorList>
            <person name="Chiriac C."/>
            <person name="Salcher M."/>
            <person name="Ghai R."/>
            <person name="Kavagutti S V."/>
        </authorList>
    </citation>
    <scope>NUCLEOTIDE SEQUENCE</scope>
</reference>
<organism evidence="2">
    <name type="scientific">freshwater metagenome</name>
    <dbReference type="NCBI Taxonomy" id="449393"/>
    <lineage>
        <taxon>unclassified sequences</taxon>
        <taxon>metagenomes</taxon>
        <taxon>ecological metagenomes</taxon>
    </lineage>
</organism>
<keyword evidence="1" id="KW-1133">Transmembrane helix</keyword>
<name>A0A6J7QT81_9ZZZZ</name>
<dbReference type="EMBL" id="CAFBOZ010000275">
    <property type="protein sequence ID" value="CAB5020056.1"/>
    <property type="molecule type" value="Genomic_DNA"/>
</dbReference>
<protein>
    <submittedName>
        <fullName evidence="2">Unannotated protein</fullName>
    </submittedName>
</protein>
<sequence>MYSSKISSSVVDGLLGPGMPVDARERAVSAATESIGGAYGVADRLEAAGATAAADQLRLAAADAFMPALHTASFIALGLLVLALIVFLVWLPANAEAASWSAGGSVAPPSVVPGGRVEADGEADALHQVHLVVEDPEHLAHVDEAPLELDVEPRERA</sequence>
<gene>
    <name evidence="2" type="ORF">UFOPK3992_01655</name>
</gene>
<feature type="transmembrane region" description="Helical" evidence="1">
    <location>
        <begin position="68"/>
        <end position="91"/>
    </location>
</feature>
<evidence type="ECO:0000256" key="1">
    <source>
        <dbReference type="SAM" id="Phobius"/>
    </source>
</evidence>